<proteinExistence type="inferred from homology"/>
<accession>A0A1B6VPB4</accession>
<dbReference type="EMBL" id="LUTU01000004">
    <property type="protein sequence ID" value="OAJ68908.1"/>
    <property type="molecule type" value="Genomic_DNA"/>
</dbReference>
<dbReference type="Pfam" id="PF01722">
    <property type="entry name" value="BolA"/>
    <property type="match status" value="1"/>
</dbReference>
<evidence type="ECO:0000313" key="3">
    <source>
        <dbReference type="Proteomes" id="UP000077786"/>
    </source>
</evidence>
<dbReference type="PIRSF" id="PIRSF003113">
    <property type="entry name" value="BolA"/>
    <property type="match status" value="1"/>
</dbReference>
<gene>
    <name evidence="2" type="ORF">A0123_00475</name>
</gene>
<comment type="similarity">
    <text evidence="1">Belongs to the BolA/IbaG family.</text>
</comment>
<name>A0A1B6VPB4_9PROT</name>
<reference evidence="2 3" key="1">
    <citation type="submission" date="2016-03" db="EMBL/GenBank/DDBJ databases">
        <title>Draft genome sequence of Gluconobacter cerinus strain CECT 9110.</title>
        <authorList>
            <person name="Sainz F."/>
            <person name="Mas A."/>
            <person name="Torija M.J."/>
        </authorList>
    </citation>
    <scope>NUCLEOTIDE SEQUENCE [LARGE SCALE GENOMIC DNA]</scope>
    <source>
        <strain evidence="2 3">CECT 9110</strain>
    </source>
</reference>
<comment type="caution">
    <text evidence="2">The sequence shown here is derived from an EMBL/GenBank/DDBJ whole genome shotgun (WGS) entry which is preliminary data.</text>
</comment>
<dbReference type="SUPFAM" id="SSF82657">
    <property type="entry name" value="BolA-like"/>
    <property type="match status" value="1"/>
</dbReference>
<dbReference type="Gene3D" id="3.30.300.90">
    <property type="entry name" value="BolA-like"/>
    <property type="match status" value="1"/>
</dbReference>
<evidence type="ECO:0000313" key="2">
    <source>
        <dbReference type="EMBL" id="OAJ68908.1"/>
    </source>
</evidence>
<dbReference type="InterPro" id="IPR002634">
    <property type="entry name" value="BolA"/>
</dbReference>
<dbReference type="AlphaFoldDB" id="A0A1B6VPB4"/>
<dbReference type="PANTHER" id="PTHR46230">
    <property type="match status" value="1"/>
</dbReference>
<dbReference type="InterPro" id="IPR036065">
    <property type="entry name" value="BolA-like_sf"/>
</dbReference>
<sequence>MTQPLTRRDRIAEILHRELAPSVLEIQDDSARHAHHAGAKALGSTGETHFNVAITSAKFDGLNRIARHRLVNGLLAEEFETGLHALSLVLHGETTP</sequence>
<dbReference type="PATRIC" id="fig|38307.3.peg.491"/>
<dbReference type="GO" id="GO:0016226">
    <property type="term" value="P:iron-sulfur cluster assembly"/>
    <property type="evidence" value="ECO:0007669"/>
    <property type="project" value="TreeGrafter"/>
</dbReference>
<organism evidence="2 3">
    <name type="scientific">Gluconobacter cerinus</name>
    <dbReference type="NCBI Taxonomy" id="38307"/>
    <lineage>
        <taxon>Bacteria</taxon>
        <taxon>Pseudomonadati</taxon>
        <taxon>Pseudomonadota</taxon>
        <taxon>Alphaproteobacteria</taxon>
        <taxon>Acetobacterales</taxon>
        <taxon>Acetobacteraceae</taxon>
        <taxon>Gluconobacter</taxon>
    </lineage>
</organism>
<dbReference type="RefSeq" id="WP_046901460.1">
    <property type="nucleotide sequence ID" value="NZ_JAERLC010000004.1"/>
</dbReference>
<protein>
    <submittedName>
        <fullName evidence="2">BolA family transcriptional regulator</fullName>
    </submittedName>
</protein>
<dbReference type="PANTHER" id="PTHR46230:SF3">
    <property type="entry name" value="SUFE-LIKE PROTEIN 1, CHLOROPLASTIC_MITOCHONDRIAL"/>
    <property type="match status" value="1"/>
</dbReference>
<dbReference type="Proteomes" id="UP000077786">
    <property type="component" value="Unassembled WGS sequence"/>
</dbReference>
<dbReference type="OrthoDB" id="9811118at2"/>
<evidence type="ECO:0000256" key="1">
    <source>
        <dbReference type="RuleBase" id="RU003860"/>
    </source>
</evidence>